<evidence type="ECO:0000259" key="2">
    <source>
        <dbReference type="Pfam" id="PF08708"/>
    </source>
</evidence>
<evidence type="ECO:0000256" key="1">
    <source>
        <dbReference type="SAM" id="MobiDB-lite"/>
    </source>
</evidence>
<dbReference type="SUPFAM" id="SSF56747">
    <property type="entry name" value="Prim-pol domain"/>
    <property type="match status" value="1"/>
</dbReference>
<feature type="domain" description="Primase C-terminal 1" evidence="2">
    <location>
        <begin position="260"/>
        <end position="311"/>
    </location>
</feature>
<dbReference type="RefSeq" id="WP_168976056.1">
    <property type="nucleotide sequence ID" value="NZ_JABAGO010000042.1"/>
</dbReference>
<dbReference type="Proteomes" id="UP000561326">
    <property type="component" value="Unassembled WGS sequence"/>
</dbReference>
<dbReference type="InterPro" id="IPR014820">
    <property type="entry name" value="PriCT_1"/>
</dbReference>
<dbReference type="AlphaFoldDB" id="A0A848D0I0"/>
<comment type="caution">
    <text evidence="3">The sequence shown here is derived from an EMBL/GenBank/DDBJ whole genome shotgun (WGS) entry which is preliminary data.</text>
</comment>
<accession>A0A848D0I0</accession>
<dbReference type="EMBL" id="JABAGO010000042">
    <property type="protein sequence ID" value="NMF00260.1"/>
    <property type="molecule type" value="Genomic_DNA"/>
</dbReference>
<protein>
    <recommendedName>
        <fullName evidence="2">Primase C-terminal 1 domain-containing protein</fullName>
    </recommendedName>
</protein>
<name>A0A848D0I0_ANEAE</name>
<feature type="region of interest" description="Disordered" evidence="1">
    <location>
        <begin position="229"/>
        <end position="248"/>
    </location>
</feature>
<dbReference type="Gene3D" id="3.90.920.10">
    <property type="entry name" value="DNA primase, PRIM domain"/>
    <property type="match status" value="1"/>
</dbReference>
<feature type="compositionally biased region" description="Polar residues" evidence="1">
    <location>
        <begin position="233"/>
        <end position="246"/>
    </location>
</feature>
<evidence type="ECO:0000313" key="4">
    <source>
        <dbReference type="Proteomes" id="UP000561326"/>
    </source>
</evidence>
<evidence type="ECO:0000313" key="3">
    <source>
        <dbReference type="EMBL" id="NMF00260.1"/>
    </source>
</evidence>
<proteinExistence type="predicted"/>
<organism evidence="3 4">
    <name type="scientific">Aneurinibacillus aneurinilyticus</name>
    <name type="common">Bacillus aneurinolyticus</name>
    <dbReference type="NCBI Taxonomy" id="1391"/>
    <lineage>
        <taxon>Bacteria</taxon>
        <taxon>Bacillati</taxon>
        <taxon>Bacillota</taxon>
        <taxon>Bacilli</taxon>
        <taxon>Bacillales</taxon>
        <taxon>Paenibacillaceae</taxon>
        <taxon>Aneurinibacillus group</taxon>
        <taxon>Aneurinibacillus</taxon>
    </lineage>
</organism>
<dbReference type="Pfam" id="PF08708">
    <property type="entry name" value="PriCT_1"/>
    <property type="match status" value="1"/>
</dbReference>
<reference evidence="3 4" key="1">
    <citation type="submission" date="2020-04" db="EMBL/GenBank/DDBJ databases">
        <authorList>
            <person name="Hitch T.C.A."/>
            <person name="Wylensek D."/>
            <person name="Clavel T."/>
        </authorList>
    </citation>
    <scope>NUCLEOTIDE SEQUENCE [LARGE SCALE GENOMIC DNA]</scope>
    <source>
        <strain evidence="3 4">WB01_D5_05</strain>
    </source>
</reference>
<gene>
    <name evidence="3" type="ORF">HF838_18695</name>
</gene>
<dbReference type="CDD" id="cd00525">
    <property type="entry name" value="AE_Prim_S_like"/>
    <property type="match status" value="1"/>
</dbReference>
<sequence>MKYPEYTYVDVAVNGAGNRNRLCDLTKLGDPTGHRDAYMTYFRYPEEMVVYFQNNKRKNKRGYWYPSVMGYKGSAYTDWIPIDIDAPTLEEAQDHAIRLLHRLEMYSIDTNACRYYFSGSKGFHILIPSGIAGVEPSEDIHLRLKYLVKQLAGDIPIDTTLYDKVRLFRLPNTINTKSGLYKVELYEFELRNMGPRQICEMAHNPREELDIEEEYDKSEFFQESLQAFEEQQHQPNTGAPTANGQTEGPKAKLCMWKIMQGVAEGGRDNAGLRVVTHLKHTGLNPQMIWMALSAWNEANKPPMDLESLERLYRQGLERPYDFGCRDEVLQQYCDKRCRLWKEEYSMNNVSRRMSS</sequence>